<protein>
    <submittedName>
        <fullName evidence="2">Uncharacterized protein</fullName>
    </submittedName>
</protein>
<reference evidence="2 3" key="1">
    <citation type="submission" date="2019-03" db="EMBL/GenBank/DDBJ databases">
        <title>Genomic Encyclopedia of Archaeal and Bacterial Type Strains, Phase II (KMG-II): from individual species to whole genera.</title>
        <authorList>
            <person name="Goeker M."/>
        </authorList>
    </citation>
    <scope>NUCLEOTIDE SEQUENCE [LARGE SCALE GENOMIC DNA]</scope>
    <source>
        <strain evidence="2 3">DSM 21537</strain>
    </source>
</reference>
<dbReference type="RefSeq" id="WP_243836543.1">
    <property type="nucleotide sequence ID" value="NZ_SORO01000004.1"/>
</dbReference>
<feature type="transmembrane region" description="Helical" evidence="1">
    <location>
        <begin position="24"/>
        <end position="46"/>
    </location>
</feature>
<keyword evidence="3" id="KW-1185">Reference proteome</keyword>
<organism evidence="2 3">
    <name type="scientific">Leptospira meyeri</name>
    <dbReference type="NCBI Taxonomy" id="29508"/>
    <lineage>
        <taxon>Bacteria</taxon>
        <taxon>Pseudomonadati</taxon>
        <taxon>Spirochaetota</taxon>
        <taxon>Spirochaetia</taxon>
        <taxon>Leptospirales</taxon>
        <taxon>Leptospiraceae</taxon>
        <taxon>Leptospira</taxon>
    </lineage>
</organism>
<feature type="transmembrane region" description="Helical" evidence="1">
    <location>
        <begin position="58"/>
        <end position="79"/>
    </location>
</feature>
<sequence>MKYTLNFQQDRLIIERLSVGKARLYLLSIGSIAILIATVAYFGLKFFEPKSDSEIENYLLTMIVSSLIGGGFLIASLFIGRVLRQFPEKVVFNNHEAVVEIYHNSSVAKKASVPYEEISEFSIRNYQVAPSSSKSLFEDRFSSVIMRLKDGTVWEVTDGSKDSRYAEENLETIRNYISLMNISKNTMPINKLRSRQLNLENNRNELIIDWKNYSPIRQVKWITISVILMLILGFAATILVSISSKEGGQTWENIFSSLNKNINQIDLETLFDTLGNSLAFVSIAFMISLILFLINLLVLFSSRWKRNKIILNKNHFIYSKDKIKIPSSQIRNIFFKYYLSEKERSIQINKENIEFKSQSHEFIDLSQVNDLKSFAKMSFGLFKSSLKDFTGGELNKEQLEIEANTIATIRFDKFSPVDIFHIYANLKYMLKN</sequence>
<keyword evidence="1" id="KW-0472">Membrane</keyword>
<evidence type="ECO:0000256" key="1">
    <source>
        <dbReference type="SAM" id="Phobius"/>
    </source>
</evidence>
<gene>
    <name evidence="2" type="ORF">CLV96_3597</name>
</gene>
<evidence type="ECO:0000313" key="2">
    <source>
        <dbReference type="EMBL" id="TDY67176.1"/>
    </source>
</evidence>
<name>A0A4R8MJH2_LEPME</name>
<proteinExistence type="predicted"/>
<keyword evidence="1" id="KW-0812">Transmembrane</keyword>
<feature type="transmembrane region" description="Helical" evidence="1">
    <location>
        <begin position="221"/>
        <end position="242"/>
    </location>
</feature>
<dbReference type="Proteomes" id="UP000294684">
    <property type="component" value="Unassembled WGS sequence"/>
</dbReference>
<comment type="caution">
    <text evidence="2">The sequence shown here is derived from an EMBL/GenBank/DDBJ whole genome shotgun (WGS) entry which is preliminary data.</text>
</comment>
<dbReference type="STRING" id="1193051.LEP1GSC017_1112"/>
<dbReference type="GeneID" id="79828859"/>
<accession>A0A4R8MJH2</accession>
<feature type="transmembrane region" description="Helical" evidence="1">
    <location>
        <begin position="278"/>
        <end position="300"/>
    </location>
</feature>
<evidence type="ECO:0000313" key="3">
    <source>
        <dbReference type="Proteomes" id="UP000294684"/>
    </source>
</evidence>
<dbReference type="AlphaFoldDB" id="A0A4R8MJH2"/>
<dbReference type="EMBL" id="SORO01000004">
    <property type="protein sequence ID" value="TDY67176.1"/>
    <property type="molecule type" value="Genomic_DNA"/>
</dbReference>
<keyword evidence="1" id="KW-1133">Transmembrane helix</keyword>